<feature type="region of interest" description="Disordered" evidence="1">
    <location>
        <begin position="213"/>
        <end position="275"/>
    </location>
</feature>
<keyword evidence="2" id="KW-1185">Reference proteome</keyword>
<dbReference type="GeneID" id="107121605"/>
<feature type="region of interest" description="Disordered" evidence="1">
    <location>
        <begin position="171"/>
        <end position="198"/>
    </location>
</feature>
<proteinExistence type="predicted"/>
<feature type="compositionally biased region" description="Basic and acidic residues" evidence="1">
    <location>
        <begin position="238"/>
        <end position="248"/>
    </location>
</feature>
<dbReference type="SUPFAM" id="SSF55729">
    <property type="entry name" value="Acyl-CoA N-acyltransferases (Nat)"/>
    <property type="match status" value="1"/>
</dbReference>
<gene>
    <name evidence="3" type="primary">FAM169B</name>
</gene>
<dbReference type="InterPro" id="IPR029625">
    <property type="entry name" value="FAM169"/>
</dbReference>
<dbReference type="PANTHER" id="PTHR22442">
    <property type="match status" value="1"/>
</dbReference>
<dbReference type="CDD" id="cd04301">
    <property type="entry name" value="NAT_SF"/>
    <property type="match status" value="1"/>
</dbReference>
<dbReference type="PANTHER" id="PTHR22442:SF4">
    <property type="entry name" value="PROTEIN FAM169BP"/>
    <property type="match status" value="1"/>
</dbReference>
<evidence type="ECO:0000256" key="1">
    <source>
        <dbReference type="SAM" id="MobiDB-lite"/>
    </source>
</evidence>
<dbReference type="InterPro" id="IPR016181">
    <property type="entry name" value="Acyl_CoA_acyltransferase"/>
</dbReference>
<evidence type="ECO:0000313" key="3">
    <source>
        <dbReference type="RefSeq" id="XP_015280029.1"/>
    </source>
</evidence>
<evidence type="ECO:0000313" key="2">
    <source>
        <dbReference type="Proteomes" id="UP000694871"/>
    </source>
</evidence>
<dbReference type="Proteomes" id="UP000694871">
    <property type="component" value="Unplaced"/>
</dbReference>
<feature type="compositionally biased region" description="Basic and acidic residues" evidence="1">
    <location>
        <begin position="177"/>
        <end position="186"/>
    </location>
</feature>
<sequence length="275" mass="31035">MRSQEPPPQQTSRGKKIVLFVLNYIILGTRERSLTWDAVFMPHSEREHAKLFWRSGEAAAFYTVKPKGSLCDEHSSQCYQLPVLDTVFVRTKFRRRGLGTAMLQDFCETFATEDALGISCPISAEMYQVCQRFLDAHPEEQSRMWEVEAPGDWSQRTSIWLTVQLAQNLPKNNDPACRAESHRDDEPGQFGDSQMNKGAVQVTDIRVLQGQAGECKDDRDEPLVLQPETEGPVGQRGGEARRGKELKERLRRGGPTEDRAPKRLKAASHETGSCS</sequence>
<dbReference type="RefSeq" id="XP_015280029.1">
    <property type="nucleotide sequence ID" value="XM_015424543.1"/>
</dbReference>
<organism evidence="2 3">
    <name type="scientific">Gekko japonicus</name>
    <name type="common">Schlegel's Japanese gecko</name>
    <dbReference type="NCBI Taxonomy" id="146911"/>
    <lineage>
        <taxon>Eukaryota</taxon>
        <taxon>Metazoa</taxon>
        <taxon>Chordata</taxon>
        <taxon>Craniata</taxon>
        <taxon>Vertebrata</taxon>
        <taxon>Euteleostomi</taxon>
        <taxon>Lepidosauria</taxon>
        <taxon>Squamata</taxon>
        <taxon>Bifurcata</taxon>
        <taxon>Gekkota</taxon>
        <taxon>Gekkonidae</taxon>
        <taxon>Gekkoninae</taxon>
        <taxon>Gekko</taxon>
    </lineage>
</organism>
<accession>A0ABM1L242</accession>
<name>A0ABM1L242_GEKJA</name>
<reference evidence="3" key="1">
    <citation type="submission" date="2025-08" db="UniProtKB">
        <authorList>
            <consortium name="RefSeq"/>
        </authorList>
    </citation>
    <scope>IDENTIFICATION</scope>
</reference>
<protein>
    <submittedName>
        <fullName evidence="3">Protein FAM169B</fullName>
    </submittedName>
</protein>